<dbReference type="SUPFAM" id="SSF54427">
    <property type="entry name" value="NTF2-like"/>
    <property type="match status" value="1"/>
</dbReference>
<evidence type="ECO:0000313" key="8">
    <source>
        <dbReference type="Proteomes" id="UP000002407"/>
    </source>
</evidence>
<dbReference type="InterPro" id="IPR026264">
    <property type="entry name" value="VirB8/PtlE"/>
</dbReference>
<accession>A7HZU3</accession>
<organism evidence="7 8">
    <name type="scientific">Campylobacter hominis (strain ATCC BAA-381 / DSM 21671 / CCUG 45161 / LMG 19568 / NCTC 13146 / CH001A)</name>
    <dbReference type="NCBI Taxonomy" id="360107"/>
    <lineage>
        <taxon>Bacteria</taxon>
        <taxon>Pseudomonadati</taxon>
        <taxon>Campylobacterota</taxon>
        <taxon>Epsilonproteobacteria</taxon>
        <taxon>Campylobacterales</taxon>
        <taxon>Campylobacteraceae</taxon>
        <taxon>Campylobacter</taxon>
    </lineage>
</organism>
<dbReference type="InterPro" id="IPR032710">
    <property type="entry name" value="NTF2-like_dom_sf"/>
</dbReference>
<dbReference type="HOGENOM" id="CLU_068461_0_1_7"/>
<dbReference type="eggNOG" id="COG3736">
    <property type="taxonomic scope" value="Bacteria"/>
</dbReference>
<keyword evidence="8" id="KW-1185">Reference proteome</keyword>
<dbReference type="Gene3D" id="3.10.450.230">
    <property type="entry name" value="VirB8 protein"/>
    <property type="match status" value="1"/>
</dbReference>
<dbReference type="CDD" id="cd16424">
    <property type="entry name" value="VirB8"/>
    <property type="match status" value="1"/>
</dbReference>
<dbReference type="OrthoDB" id="9816242at2"/>
<dbReference type="Proteomes" id="UP000002407">
    <property type="component" value="Chromosome"/>
</dbReference>
<evidence type="ECO:0000256" key="5">
    <source>
        <dbReference type="SAM" id="Phobius"/>
    </source>
</evidence>
<keyword evidence="2 5" id="KW-0812">Transmembrane</keyword>
<evidence type="ECO:0000313" key="7">
    <source>
        <dbReference type="EMBL" id="ABS52290.1"/>
    </source>
</evidence>
<protein>
    <submittedName>
        <fullName evidence="7">CmgB8</fullName>
    </submittedName>
</protein>
<dbReference type="InterPro" id="IPR007430">
    <property type="entry name" value="VirB8"/>
</dbReference>
<evidence type="ECO:0000256" key="4">
    <source>
        <dbReference type="ARBA" id="ARBA00023136"/>
    </source>
</evidence>
<dbReference type="EMBL" id="CP000776">
    <property type="protein sequence ID" value="ABS52290.1"/>
    <property type="molecule type" value="Genomic_DNA"/>
</dbReference>
<evidence type="ECO:0000259" key="6">
    <source>
        <dbReference type="Pfam" id="PF04335"/>
    </source>
</evidence>
<feature type="transmembrane region" description="Helical" evidence="5">
    <location>
        <begin position="28"/>
        <end position="49"/>
    </location>
</feature>
<name>A7HZU3_CAMHC</name>
<feature type="domain" description="Bacterial virulence protein VirB8" evidence="6">
    <location>
        <begin position="10"/>
        <end position="222"/>
    </location>
</feature>
<reference evidence="8" key="1">
    <citation type="submission" date="2007-07" db="EMBL/GenBank/DDBJ databases">
        <title>Complete genome sequence of Campylobacter hominis ATCC BAA-381, a commensal isolated from the human gastrointestinal tract.</title>
        <authorList>
            <person name="Fouts D.E."/>
            <person name="Mongodin E.F."/>
            <person name="Puiu D."/>
            <person name="Sebastian Y."/>
            <person name="Miller W.G."/>
            <person name="Mandrell R.E."/>
            <person name="Nelson K.E."/>
        </authorList>
    </citation>
    <scope>NUCLEOTIDE SEQUENCE [LARGE SCALE GENOMIC DNA]</scope>
    <source>
        <strain evidence="8">ATCC BAA-381 / LMG 19568 / NCTC 13146 / CH001A</strain>
    </source>
</reference>
<keyword evidence="3 5" id="KW-1133">Transmembrane helix</keyword>
<dbReference type="AlphaFoldDB" id="A7HZU3"/>
<dbReference type="Pfam" id="PF04335">
    <property type="entry name" value="VirB8"/>
    <property type="match status" value="1"/>
</dbReference>
<evidence type="ECO:0000256" key="1">
    <source>
        <dbReference type="ARBA" id="ARBA00004167"/>
    </source>
</evidence>
<keyword evidence="4 5" id="KW-0472">Membrane</keyword>
<dbReference type="GO" id="GO:0030255">
    <property type="term" value="P:protein secretion by the type IV secretion system"/>
    <property type="evidence" value="ECO:0007669"/>
    <property type="project" value="InterPro"/>
</dbReference>
<evidence type="ECO:0000256" key="2">
    <source>
        <dbReference type="ARBA" id="ARBA00022692"/>
    </source>
</evidence>
<sequence>MIDNNDTKTAISYEASIRYLVEKSNRRAWLIAFLSIFISIISVTAVVFLTPLKSVEPYVIRVDNTTGMVDIITSVNQTEFVSDNEALDKYFTTSYVKIREGYFYNILQNDYTTVQIWSSPEVSSDYLKIYEGDNSRVDILKNRTEIDVEINSVTLGNSNGMKMATIRFNQIYKDAKSRTITNKKAKIVTLAYDYSPQSLMTENERLINPLGFKVLTYRVDDEVER</sequence>
<dbReference type="RefSeq" id="WP_012108065.1">
    <property type="nucleotide sequence ID" value="NC_009714.1"/>
</dbReference>
<gene>
    <name evidence="7" type="ordered locus">CHAB381_0176</name>
</gene>
<dbReference type="PIRSF" id="PIRSF003299">
    <property type="entry name" value="VirB8_PtlE"/>
    <property type="match status" value="1"/>
</dbReference>
<dbReference type="KEGG" id="cha:CHAB381_0176"/>
<comment type="subcellular location">
    <subcellularLocation>
        <location evidence="1">Membrane</location>
        <topology evidence="1">Single-pass membrane protein</topology>
    </subcellularLocation>
</comment>
<evidence type="ECO:0000256" key="3">
    <source>
        <dbReference type="ARBA" id="ARBA00022989"/>
    </source>
</evidence>
<proteinExistence type="predicted"/>
<dbReference type="STRING" id="360107.CHAB381_0176"/>
<dbReference type="GO" id="GO:0016020">
    <property type="term" value="C:membrane"/>
    <property type="evidence" value="ECO:0007669"/>
    <property type="project" value="UniProtKB-SubCell"/>
</dbReference>